<dbReference type="EMBL" id="GBXM01024982">
    <property type="protein sequence ID" value="JAH83595.1"/>
    <property type="molecule type" value="Transcribed_RNA"/>
</dbReference>
<organism evidence="1">
    <name type="scientific">Anguilla anguilla</name>
    <name type="common">European freshwater eel</name>
    <name type="synonym">Muraena anguilla</name>
    <dbReference type="NCBI Taxonomy" id="7936"/>
    <lineage>
        <taxon>Eukaryota</taxon>
        <taxon>Metazoa</taxon>
        <taxon>Chordata</taxon>
        <taxon>Craniata</taxon>
        <taxon>Vertebrata</taxon>
        <taxon>Euteleostomi</taxon>
        <taxon>Actinopterygii</taxon>
        <taxon>Neopterygii</taxon>
        <taxon>Teleostei</taxon>
        <taxon>Anguilliformes</taxon>
        <taxon>Anguillidae</taxon>
        <taxon>Anguilla</taxon>
    </lineage>
</organism>
<dbReference type="AlphaFoldDB" id="A0A0E9URM5"/>
<evidence type="ECO:0000313" key="1">
    <source>
        <dbReference type="EMBL" id="JAH68391.1"/>
    </source>
</evidence>
<reference evidence="1" key="2">
    <citation type="journal article" date="2015" name="Fish Shellfish Immunol.">
        <title>Early steps in the European eel (Anguilla anguilla)-Vibrio vulnificus interaction in the gills: Role of the RtxA13 toxin.</title>
        <authorList>
            <person name="Callol A."/>
            <person name="Pajuelo D."/>
            <person name="Ebbesson L."/>
            <person name="Teles M."/>
            <person name="MacKenzie S."/>
            <person name="Amaro C."/>
        </authorList>
    </citation>
    <scope>NUCLEOTIDE SEQUENCE</scope>
</reference>
<sequence length="24" mass="2752">MCNSYWLFCNTVWTVGCKLSLAVL</sequence>
<name>A0A0E9URM5_ANGAN</name>
<reference evidence="1" key="1">
    <citation type="submission" date="2014-11" db="EMBL/GenBank/DDBJ databases">
        <authorList>
            <person name="Amaro Gonzalez C."/>
        </authorList>
    </citation>
    <scope>NUCLEOTIDE SEQUENCE</scope>
</reference>
<accession>A0A0E9URM5</accession>
<protein>
    <submittedName>
        <fullName evidence="1">Uncharacterized protein</fullName>
    </submittedName>
</protein>
<proteinExistence type="predicted"/>
<dbReference type="EMBL" id="GBXM01040186">
    <property type="protein sequence ID" value="JAH68391.1"/>
    <property type="molecule type" value="Transcribed_RNA"/>
</dbReference>